<protein>
    <submittedName>
        <fullName evidence="7">TerC family protein</fullName>
    </submittedName>
</protein>
<feature type="transmembrane region" description="Helical" evidence="6">
    <location>
        <begin position="193"/>
        <end position="214"/>
    </location>
</feature>
<evidence type="ECO:0000256" key="4">
    <source>
        <dbReference type="ARBA" id="ARBA00022989"/>
    </source>
</evidence>
<dbReference type="PANTHER" id="PTHR30238">
    <property type="entry name" value="MEMBRANE BOUND PREDICTED REDOX MODULATOR"/>
    <property type="match status" value="1"/>
</dbReference>
<evidence type="ECO:0000313" key="8">
    <source>
        <dbReference type="Proteomes" id="UP000325218"/>
    </source>
</evidence>
<proteinExistence type="inferred from homology"/>
<feature type="transmembrane region" description="Helical" evidence="6">
    <location>
        <begin position="135"/>
        <end position="155"/>
    </location>
</feature>
<dbReference type="Proteomes" id="UP000325218">
    <property type="component" value="Unassembled WGS sequence"/>
</dbReference>
<keyword evidence="3 6" id="KW-0812">Transmembrane</keyword>
<evidence type="ECO:0000256" key="6">
    <source>
        <dbReference type="SAM" id="Phobius"/>
    </source>
</evidence>
<accession>A0A5D0CT54</accession>
<organism evidence="7 8">
    <name type="scientific">Paenibacillus faecis</name>
    <dbReference type="NCBI Taxonomy" id="862114"/>
    <lineage>
        <taxon>Bacteria</taxon>
        <taxon>Bacillati</taxon>
        <taxon>Bacillota</taxon>
        <taxon>Bacilli</taxon>
        <taxon>Bacillales</taxon>
        <taxon>Paenibacillaceae</taxon>
        <taxon>Paenibacillus</taxon>
    </lineage>
</organism>
<keyword evidence="8" id="KW-1185">Reference proteome</keyword>
<evidence type="ECO:0000313" key="7">
    <source>
        <dbReference type="EMBL" id="TYA13159.1"/>
    </source>
</evidence>
<dbReference type="OrthoDB" id="5295733at2"/>
<evidence type="ECO:0000256" key="5">
    <source>
        <dbReference type="ARBA" id="ARBA00023136"/>
    </source>
</evidence>
<feature type="transmembrane region" description="Helical" evidence="6">
    <location>
        <begin position="162"/>
        <end position="181"/>
    </location>
</feature>
<sequence>MDFLSVDFWTALFSIILIDLVLAGDNAIVIGLAARNVQKADQKKVILWGTLGAIIVRVIMTVLVLQLLNIPGLRLVGGLALLWIAYKLLVEEKSHEINAGNQMWAAIRTIIIADTMMGLDNVLAVAGAAHGDYTLVIVGLAVSVPIMVWGSTIILRLTERYPVVITIGAAVLAWTAAKMLVEEPLIHDWFAMAWVKYGFEIIAIILVVGIGLMMKKKKERLNQIDQKLKQGNLPT</sequence>
<comment type="subcellular location">
    <subcellularLocation>
        <location evidence="1">Membrane</location>
        <topology evidence="1">Multi-pass membrane protein</topology>
    </subcellularLocation>
</comment>
<keyword evidence="5 6" id="KW-0472">Membrane</keyword>
<evidence type="ECO:0000256" key="2">
    <source>
        <dbReference type="ARBA" id="ARBA00007511"/>
    </source>
</evidence>
<reference evidence="7 8" key="1">
    <citation type="submission" date="2019-08" db="EMBL/GenBank/DDBJ databases">
        <title>Genome sequencing of Paenibacillus faecis DSM 23593(T).</title>
        <authorList>
            <person name="Kook J.-K."/>
            <person name="Park S.-N."/>
            <person name="Lim Y.K."/>
        </authorList>
    </citation>
    <scope>NUCLEOTIDE SEQUENCE [LARGE SCALE GENOMIC DNA]</scope>
    <source>
        <strain evidence="7 8">DSM 23593</strain>
    </source>
</reference>
<feature type="transmembrane region" description="Helical" evidence="6">
    <location>
        <begin position="12"/>
        <end position="33"/>
    </location>
</feature>
<dbReference type="Pfam" id="PF03741">
    <property type="entry name" value="TerC"/>
    <property type="match status" value="1"/>
</dbReference>
<dbReference type="GO" id="GO:0016020">
    <property type="term" value="C:membrane"/>
    <property type="evidence" value="ECO:0007669"/>
    <property type="project" value="UniProtKB-SubCell"/>
</dbReference>
<evidence type="ECO:0000256" key="1">
    <source>
        <dbReference type="ARBA" id="ARBA00004141"/>
    </source>
</evidence>
<dbReference type="PANTHER" id="PTHR30238:SF4">
    <property type="entry name" value="SLL1022 PROTEIN"/>
    <property type="match status" value="1"/>
</dbReference>
<dbReference type="InterPro" id="IPR022301">
    <property type="entry name" value="Integral_membrane_YjbE"/>
</dbReference>
<dbReference type="RefSeq" id="WP_148451756.1">
    <property type="nucleotide sequence ID" value="NZ_VSDO01000002.1"/>
</dbReference>
<feature type="transmembrane region" description="Helical" evidence="6">
    <location>
        <begin position="45"/>
        <end position="65"/>
    </location>
</feature>
<dbReference type="EMBL" id="VSDO01000002">
    <property type="protein sequence ID" value="TYA13159.1"/>
    <property type="molecule type" value="Genomic_DNA"/>
</dbReference>
<dbReference type="NCBIfam" id="TIGR03717">
    <property type="entry name" value="R_switched_YjbE"/>
    <property type="match status" value="1"/>
</dbReference>
<evidence type="ECO:0000256" key="3">
    <source>
        <dbReference type="ARBA" id="ARBA00022692"/>
    </source>
</evidence>
<keyword evidence="4 6" id="KW-1133">Transmembrane helix</keyword>
<dbReference type="AlphaFoldDB" id="A0A5D0CT54"/>
<comment type="caution">
    <text evidence="7">The sequence shown here is derived from an EMBL/GenBank/DDBJ whole genome shotgun (WGS) entry which is preliminary data.</text>
</comment>
<gene>
    <name evidence="7" type="ORF">FRY98_10835</name>
</gene>
<dbReference type="InterPro" id="IPR005496">
    <property type="entry name" value="Integral_membrane_TerC"/>
</dbReference>
<comment type="similarity">
    <text evidence="2">Belongs to the TerC family.</text>
</comment>
<name>A0A5D0CT54_9BACL</name>